<evidence type="ECO:0000259" key="7">
    <source>
        <dbReference type="PROSITE" id="PS00623"/>
    </source>
</evidence>
<evidence type="ECO:0000256" key="1">
    <source>
        <dbReference type="ARBA" id="ARBA00010790"/>
    </source>
</evidence>
<dbReference type="STRING" id="196109.A0A136IQK5"/>
<dbReference type="PANTHER" id="PTHR11552:SF138">
    <property type="entry name" value="DEHYDROGENASE PKFF-RELATED"/>
    <property type="match status" value="1"/>
</dbReference>
<feature type="active site" description="Proton acceptor" evidence="3">
    <location>
        <position position="604"/>
    </location>
</feature>
<feature type="active site" description="Proton donor" evidence="3">
    <location>
        <position position="560"/>
    </location>
</feature>
<evidence type="ECO:0000256" key="3">
    <source>
        <dbReference type="PIRSR" id="PIRSR000137-1"/>
    </source>
</evidence>
<dbReference type="PROSITE" id="PS51257">
    <property type="entry name" value="PROKAR_LIPOPROTEIN"/>
    <property type="match status" value="1"/>
</dbReference>
<keyword evidence="5" id="KW-0285">Flavoprotein</keyword>
<dbReference type="SUPFAM" id="SSF51905">
    <property type="entry name" value="FAD/NAD(P)-binding domain"/>
    <property type="match status" value="1"/>
</dbReference>
<sequence>MRSSPALSLLGLASSLVSVACLPGRQTLSPPASSHYGIPGQNRTFDYVVVGGGTAGSALAARLAEDPRGFSVAVVEAGGFPLYENGNLTQVPGYQGWSTHVDTTRPSLVEWDIETLPQPGYNGRTVHYSQGRGLGGTTAINTMAYQRPTRGFHQMWTDAVADDEWTWGACTDDYKRSFRFSPPNTTAIGSDFGLPNDEAEFSPEGGPLPLSYGNYRAPYSNALADGLRGIGLAEIGGFSSGELIGFSTLPLAVDPVTWTRATSETFLWSAMRNENAKLTVYTSALAKRVLFDEDKRATGVVVDALGQENYEYVLSARREVILTAGVFHTPQLLMLSGIGPRKILDSFDIDVVADLPGVGQNHWDQPYYLLSYKVNTTTMTQQSRPEVYAESAEEYRRSGTGPLTTINAGEAMGWEKIPEPYRSKLSKDTLDYISTFPDDFPELELLSFGDGIRAPPGSGINAITTTPEDNYMTFGVGILTPKSRGNVTLRSRDPHAQPLISPNFLTDAVDEELAVQGVRRARDWAAKTGIAVEEVWPGPDVRTDEDIKVWLRQAGALVYHGTSTCAMGKSDDPNAVLDSLARVFGVKGLRVADSSAAPLLGPGHPMATVYMTAEKVARLILRDAGLSPQAPRDEL</sequence>
<dbReference type="Gene3D" id="3.30.560.10">
    <property type="entry name" value="Glucose Oxidase, domain 3"/>
    <property type="match status" value="1"/>
</dbReference>
<feature type="binding site" evidence="4">
    <location>
        <position position="137"/>
    </location>
    <ligand>
        <name>FAD</name>
        <dbReference type="ChEBI" id="CHEBI:57692"/>
    </ligand>
</feature>
<keyword evidence="4 5" id="KW-0274">FAD</keyword>
<comment type="cofactor">
    <cofactor evidence="4">
        <name>FAD</name>
        <dbReference type="ChEBI" id="CHEBI:57692"/>
    </cofactor>
</comment>
<name>A0A136IQK5_9PEZI</name>
<keyword evidence="6" id="KW-0732">Signal</keyword>
<dbReference type="GO" id="GO:0044550">
    <property type="term" value="P:secondary metabolite biosynthetic process"/>
    <property type="evidence" value="ECO:0007669"/>
    <property type="project" value="TreeGrafter"/>
</dbReference>
<keyword evidence="9" id="KW-1185">Reference proteome</keyword>
<dbReference type="OrthoDB" id="269227at2759"/>
<evidence type="ECO:0000256" key="6">
    <source>
        <dbReference type="SAM" id="SignalP"/>
    </source>
</evidence>
<dbReference type="InterPro" id="IPR036188">
    <property type="entry name" value="FAD/NAD-bd_sf"/>
</dbReference>
<dbReference type="Pfam" id="PF05199">
    <property type="entry name" value="GMC_oxred_C"/>
    <property type="match status" value="1"/>
</dbReference>
<gene>
    <name evidence="8" type="ORF">Micbo1qcDRAFT_236426</name>
</gene>
<evidence type="ECO:0000313" key="8">
    <source>
        <dbReference type="EMBL" id="KXJ87206.1"/>
    </source>
</evidence>
<accession>A0A136IQK5</accession>
<dbReference type="PANTHER" id="PTHR11552">
    <property type="entry name" value="GLUCOSE-METHANOL-CHOLINE GMC OXIDOREDUCTASE"/>
    <property type="match status" value="1"/>
</dbReference>
<protein>
    <recommendedName>
        <fullName evidence="7">Glucose-methanol-choline oxidoreductase N-terminal domain-containing protein</fullName>
    </recommendedName>
</protein>
<dbReference type="InterPro" id="IPR000172">
    <property type="entry name" value="GMC_OxRdtase_N"/>
</dbReference>
<dbReference type="Pfam" id="PF00732">
    <property type="entry name" value="GMC_oxred_N"/>
    <property type="match status" value="1"/>
</dbReference>
<evidence type="ECO:0000313" key="9">
    <source>
        <dbReference type="Proteomes" id="UP000070501"/>
    </source>
</evidence>
<feature type="chain" id="PRO_5007292983" description="Glucose-methanol-choline oxidoreductase N-terminal domain-containing protein" evidence="6">
    <location>
        <begin position="22"/>
        <end position="635"/>
    </location>
</feature>
<evidence type="ECO:0000256" key="2">
    <source>
        <dbReference type="ARBA" id="ARBA00023180"/>
    </source>
</evidence>
<reference evidence="9" key="1">
    <citation type="submission" date="2016-02" db="EMBL/GenBank/DDBJ databases">
        <title>Draft genome sequence of Microdochium bolleyi, a fungal endophyte of beachgrass.</title>
        <authorList>
            <consortium name="DOE Joint Genome Institute"/>
            <person name="David A.S."/>
            <person name="May G."/>
            <person name="Haridas S."/>
            <person name="Lim J."/>
            <person name="Wang M."/>
            <person name="Labutti K."/>
            <person name="Lipzen A."/>
            <person name="Barry K."/>
            <person name="Grigoriev I.V."/>
        </authorList>
    </citation>
    <scope>NUCLEOTIDE SEQUENCE [LARGE SCALE GENOMIC DNA]</scope>
    <source>
        <strain evidence="9">J235TASD1</strain>
    </source>
</reference>
<dbReference type="GO" id="GO:0016614">
    <property type="term" value="F:oxidoreductase activity, acting on CH-OH group of donors"/>
    <property type="evidence" value="ECO:0007669"/>
    <property type="project" value="InterPro"/>
</dbReference>
<dbReference type="InParanoid" id="A0A136IQK5"/>
<keyword evidence="2" id="KW-0325">Glycoprotein</keyword>
<dbReference type="GO" id="GO:0050660">
    <property type="term" value="F:flavin adenine dinucleotide binding"/>
    <property type="evidence" value="ECO:0007669"/>
    <property type="project" value="InterPro"/>
</dbReference>
<dbReference type="SUPFAM" id="SSF54373">
    <property type="entry name" value="FAD-linked reductases, C-terminal domain"/>
    <property type="match status" value="1"/>
</dbReference>
<dbReference type="PROSITE" id="PS00623">
    <property type="entry name" value="GMC_OXRED_1"/>
    <property type="match status" value="1"/>
</dbReference>
<comment type="similarity">
    <text evidence="1 5">Belongs to the GMC oxidoreductase family.</text>
</comment>
<dbReference type="InterPro" id="IPR012132">
    <property type="entry name" value="GMC_OxRdtase"/>
</dbReference>
<dbReference type="AlphaFoldDB" id="A0A136IQK5"/>
<feature type="domain" description="Glucose-methanol-choline oxidoreductase N-terminal" evidence="7">
    <location>
        <begin position="131"/>
        <end position="154"/>
    </location>
</feature>
<dbReference type="InterPro" id="IPR007867">
    <property type="entry name" value="GMC_OxRtase_C"/>
</dbReference>
<evidence type="ECO:0000256" key="4">
    <source>
        <dbReference type="PIRSR" id="PIRSR000137-2"/>
    </source>
</evidence>
<feature type="signal peptide" evidence="6">
    <location>
        <begin position="1"/>
        <end position="21"/>
    </location>
</feature>
<evidence type="ECO:0000256" key="5">
    <source>
        <dbReference type="RuleBase" id="RU003968"/>
    </source>
</evidence>
<dbReference type="Gene3D" id="3.50.50.60">
    <property type="entry name" value="FAD/NAD(P)-binding domain"/>
    <property type="match status" value="1"/>
</dbReference>
<dbReference type="Proteomes" id="UP000070501">
    <property type="component" value="Unassembled WGS sequence"/>
</dbReference>
<dbReference type="EMBL" id="KQ964263">
    <property type="protein sequence ID" value="KXJ87206.1"/>
    <property type="molecule type" value="Genomic_DNA"/>
</dbReference>
<proteinExistence type="inferred from homology"/>
<dbReference type="PIRSF" id="PIRSF000137">
    <property type="entry name" value="Alcohol_oxidase"/>
    <property type="match status" value="1"/>
</dbReference>
<organism evidence="8 9">
    <name type="scientific">Microdochium bolleyi</name>
    <dbReference type="NCBI Taxonomy" id="196109"/>
    <lineage>
        <taxon>Eukaryota</taxon>
        <taxon>Fungi</taxon>
        <taxon>Dikarya</taxon>
        <taxon>Ascomycota</taxon>
        <taxon>Pezizomycotina</taxon>
        <taxon>Sordariomycetes</taxon>
        <taxon>Xylariomycetidae</taxon>
        <taxon>Xylariales</taxon>
        <taxon>Microdochiaceae</taxon>
        <taxon>Microdochium</taxon>
    </lineage>
</organism>